<dbReference type="SUPFAM" id="SSF75169">
    <property type="entry name" value="DsrEFH-like"/>
    <property type="match status" value="1"/>
</dbReference>
<dbReference type="EMBL" id="PQGG01000030">
    <property type="protein sequence ID" value="POP52279.1"/>
    <property type="molecule type" value="Genomic_DNA"/>
</dbReference>
<comment type="caution">
    <text evidence="1">The sequence shown here is derived from an EMBL/GenBank/DDBJ whole genome shotgun (WGS) entry which is preliminary data.</text>
</comment>
<gene>
    <name evidence="1" type="ORF">C0068_12950</name>
</gene>
<accession>A0A2S4HEC8</accession>
<dbReference type="OrthoDB" id="427514at2"/>
<protein>
    <recommendedName>
        <fullName evidence="3">DsrE family protein</fullName>
    </recommendedName>
</protein>
<sequence length="126" mass="14304">MKVLQVIDQAFRTTTEEQDDTILWLTRSMRSVGGELTVLLAGHGTNYAVLKTAQPSLTLGKWHQSQPADLPKDINQLIDSGVPVFIIEEDFIERGLQRQSIIQGVQTIARHNLPVLYEHADQVWQW</sequence>
<dbReference type="AlphaFoldDB" id="A0A2S4HEC8"/>
<reference evidence="1" key="1">
    <citation type="submission" date="2018-01" db="EMBL/GenBank/DDBJ databases">
        <authorList>
            <person name="Yu X.-D."/>
        </authorList>
    </citation>
    <scope>NUCLEOTIDE SEQUENCE</scope>
    <source>
        <strain evidence="1">ZX-21</strain>
    </source>
</reference>
<dbReference type="RefSeq" id="WP_103684895.1">
    <property type="nucleotide sequence ID" value="NZ_PQGG01000030.1"/>
</dbReference>
<dbReference type="Gene3D" id="3.40.1260.10">
    <property type="entry name" value="DsrEFH-like"/>
    <property type="match status" value="1"/>
</dbReference>
<organism evidence="1 2">
    <name type="scientific">Zhongshania marina</name>
    <dbReference type="NCBI Taxonomy" id="2304603"/>
    <lineage>
        <taxon>Bacteria</taxon>
        <taxon>Pseudomonadati</taxon>
        <taxon>Pseudomonadota</taxon>
        <taxon>Gammaproteobacteria</taxon>
        <taxon>Cellvibrionales</taxon>
        <taxon>Spongiibacteraceae</taxon>
        <taxon>Zhongshania</taxon>
    </lineage>
</organism>
<proteinExistence type="predicted"/>
<dbReference type="Proteomes" id="UP000237222">
    <property type="component" value="Unassembled WGS sequence"/>
</dbReference>
<evidence type="ECO:0000313" key="2">
    <source>
        <dbReference type="Proteomes" id="UP000237222"/>
    </source>
</evidence>
<evidence type="ECO:0008006" key="3">
    <source>
        <dbReference type="Google" id="ProtNLM"/>
    </source>
</evidence>
<name>A0A2S4HEC8_9GAMM</name>
<dbReference type="InterPro" id="IPR027396">
    <property type="entry name" value="DsrEFH-like"/>
</dbReference>
<evidence type="ECO:0000313" key="1">
    <source>
        <dbReference type="EMBL" id="POP52279.1"/>
    </source>
</evidence>